<keyword evidence="4" id="KW-1185">Reference proteome</keyword>
<feature type="domain" description="TadE-like" evidence="2">
    <location>
        <begin position="14"/>
        <end position="56"/>
    </location>
</feature>
<dbReference type="InterPro" id="IPR012495">
    <property type="entry name" value="TadE-like_dom"/>
</dbReference>
<keyword evidence="1" id="KW-0812">Transmembrane</keyword>
<evidence type="ECO:0000313" key="3">
    <source>
        <dbReference type="EMBL" id="MBH5322683.1"/>
    </source>
</evidence>
<evidence type="ECO:0000259" key="2">
    <source>
        <dbReference type="Pfam" id="PF07811"/>
    </source>
</evidence>
<dbReference type="Proteomes" id="UP000602442">
    <property type="component" value="Unassembled WGS sequence"/>
</dbReference>
<gene>
    <name evidence="3" type="ORF">I5L03_08800</name>
</gene>
<accession>A0ABS0N440</accession>
<dbReference type="RefSeq" id="WP_197921365.1">
    <property type="nucleotide sequence ID" value="NZ_CAWPTA010000007.1"/>
</dbReference>
<comment type="caution">
    <text evidence="3">The sequence shown here is derived from an EMBL/GenBank/DDBJ whole genome shotgun (WGS) entry which is preliminary data.</text>
</comment>
<keyword evidence="1" id="KW-1133">Transmembrane helix</keyword>
<feature type="transmembrane region" description="Helical" evidence="1">
    <location>
        <begin position="20"/>
        <end position="41"/>
    </location>
</feature>
<dbReference type="Pfam" id="PF07811">
    <property type="entry name" value="TadE"/>
    <property type="match status" value="1"/>
</dbReference>
<organism evidence="3 4">
    <name type="scientific">Aurantiacibacter sediminis</name>
    <dbReference type="NCBI Taxonomy" id="2793064"/>
    <lineage>
        <taxon>Bacteria</taxon>
        <taxon>Pseudomonadati</taxon>
        <taxon>Pseudomonadota</taxon>
        <taxon>Alphaproteobacteria</taxon>
        <taxon>Sphingomonadales</taxon>
        <taxon>Erythrobacteraceae</taxon>
        <taxon>Aurantiacibacter</taxon>
    </lineage>
</organism>
<name>A0ABS0N440_9SPHN</name>
<reference evidence="3 4" key="1">
    <citation type="submission" date="2020-11" db="EMBL/GenBank/DDBJ databases">
        <title>Erythrobacter sediminis sp. nov., a marine bacterium from a tidal flat of Garorim Bay.</title>
        <authorList>
            <person name="Kim D."/>
            <person name="Yoo Y."/>
            <person name="Kim J.-J."/>
        </authorList>
    </citation>
    <scope>NUCLEOTIDE SEQUENCE [LARGE SCALE GENOMIC DNA]</scope>
    <source>
        <strain evidence="3 4">JGD-13</strain>
    </source>
</reference>
<sequence length="146" mass="16184">MRSFINRLRRDTVGAAAIEFALLGPAFLVMMLGVLQVGLGLQSYNAMRNLSADVSRYAMVQYQTGNTVSASQIRTWGRNHAQGAPYMMDPDRLGMTIEQAATQRVDGATEMTITVTYRITSVLEFIDIDGPTIDFERPIFLLDNTA</sequence>
<evidence type="ECO:0000313" key="4">
    <source>
        <dbReference type="Proteomes" id="UP000602442"/>
    </source>
</evidence>
<evidence type="ECO:0000256" key="1">
    <source>
        <dbReference type="SAM" id="Phobius"/>
    </source>
</evidence>
<proteinExistence type="predicted"/>
<keyword evidence="1" id="KW-0472">Membrane</keyword>
<protein>
    <submittedName>
        <fullName evidence="3">Pilus assembly protein</fullName>
    </submittedName>
</protein>
<dbReference type="EMBL" id="JAEANY010000002">
    <property type="protein sequence ID" value="MBH5322683.1"/>
    <property type="molecule type" value="Genomic_DNA"/>
</dbReference>